<feature type="domain" description="HTH arsR-type" evidence="2">
    <location>
        <begin position="35"/>
        <end position="129"/>
    </location>
</feature>
<keyword evidence="3" id="KW-0808">Transferase</keyword>
<dbReference type="InterPro" id="IPR036390">
    <property type="entry name" value="WH_DNA-bd_sf"/>
</dbReference>
<dbReference type="InterPro" id="IPR011991">
    <property type="entry name" value="ArsR-like_HTH"/>
</dbReference>
<dbReference type="Gene3D" id="1.10.10.10">
    <property type="entry name" value="Winged helix-like DNA-binding domain superfamily/Winged helix DNA-binding domain"/>
    <property type="match status" value="1"/>
</dbReference>
<feature type="compositionally biased region" description="Polar residues" evidence="1">
    <location>
        <begin position="1"/>
        <end position="23"/>
    </location>
</feature>
<sequence length="354" mass="39555">MNYMANNKNDSGTEPCTSQNDDTGSYDGAVSQVTQPALNTTTLAAVLKASADPLRLEILRVLETDSFGVLELCNLFDTKQSGMSHHLKVLNNVGLTETQREGNSIFYRRPLARVNDPQSDAIQTLLELVDQTPIETERMDRIKAIRAQRAEQSRLFFAKNAEKFREQQELIAAYEQYADPAKELLFNESLKTRDSALEIGPGKGSFLSDLSTGFNKVYALDNSSDMLNAARQHAAEHKLDNIEFIYGETDVAVAQKLTVDAIVLNMVLHHVASPRDIFRDSQALLKPGGVMILTDLCHHDQDWAKTNCGDLWLGFEPQELTQWAIQSGLEESESLYIGLRNGFQIQARKFINSN</sequence>
<proteinExistence type="predicted"/>
<evidence type="ECO:0000256" key="1">
    <source>
        <dbReference type="SAM" id="MobiDB-lite"/>
    </source>
</evidence>
<evidence type="ECO:0000313" key="3">
    <source>
        <dbReference type="EMBL" id="ARU55790.1"/>
    </source>
</evidence>
<dbReference type="InterPro" id="IPR029063">
    <property type="entry name" value="SAM-dependent_MTases_sf"/>
</dbReference>
<evidence type="ECO:0000259" key="2">
    <source>
        <dbReference type="PROSITE" id="PS50987"/>
    </source>
</evidence>
<gene>
    <name evidence="3" type="ORF">OLMES_1715</name>
</gene>
<organism evidence="3 4">
    <name type="scientific">Oleiphilus messinensis</name>
    <dbReference type="NCBI Taxonomy" id="141451"/>
    <lineage>
        <taxon>Bacteria</taxon>
        <taxon>Pseudomonadati</taxon>
        <taxon>Pseudomonadota</taxon>
        <taxon>Gammaproteobacteria</taxon>
        <taxon>Oceanospirillales</taxon>
        <taxon>Oleiphilaceae</taxon>
        <taxon>Oleiphilus</taxon>
    </lineage>
</organism>
<dbReference type="Pfam" id="PF13847">
    <property type="entry name" value="Methyltransf_31"/>
    <property type="match status" value="1"/>
</dbReference>
<keyword evidence="3" id="KW-0489">Methyltransferase</keyword>
<dbReference type="Gene3D" id="3.40.50.150">
    <property type="entry name" value="Vaccinia Virus protein VP39"/>
    <property type="match status" value="1"/>
</dbReference>
<dbReference type="InterPro" id="IPR025714">
    <property type="entry name" value="Methyltranfer_dom"/>
</dbReference>
<dbReference type="Pfam" id="PF12840">
    <property type="entry name" value="HTH_20"/>
    <property type="match status" value="1"/>
</dbReference>
<dbReference type="NCBIfam" id="NF033788">
    <property type="entry name" value="HTH_metalloreg"/>
    <property type="match status" value="1"/>
</dbReference>
<dbReference type="SUPFAM" id="SSF53335">
    <property type="entry name" value="S-adenosyl-L-methionine-dependent methyltransferases"/>
    <property type="match status" value="1"/>
</dbReference>
<reference evidence="3 4" key="1">
    <citation type="submission" date="2017-05" db="EMBL/GenBank/DDBJ databases">
        <title>Genomic insights into alkan degradation activity of Oleiphilus messinensis.</title>
        <authorList>
            <person name="Kozyavkin S.A."/>
            <person name="Slesarev A.I."/>
            <person name="Golyshin P.N."/>
            <person name="Korzhenkov A."/>
            <person name="Golyshina O.N."/>
            <person name="Toshchakov S.V."/>
        </authorList>
    </citation>
    <scope>NUCLEOTIDE SEQUENCE [LARGE SCALE GENOMIC DNA]</scope>
    <source>
        <strain evidence="3 4">ME102</strain>
    </source>
</reference>
<dbReference type="GO" id="GO:0008168">
    <property type="term" value="F:methyltransferase activity"/>
    <property type="evidence" value="ECO:0007669"/>
    <property type="project" value="UniProtKB-KW"/>
</dbReference>
<keyword evidence="4" id="KW-1185">Reference proteome</keyword>
<name>A0A1Y0I6E2_9GAMM</name>
<dbReference type="CDD" id="cd00090">
    <property type="entry name" value="HTH_ARSR"/>
    <property type="match status" value="1"/>
</dbReference>
<evidence type="ECO:0000313" key="4">
    <source>
        <dbReference type="Proteomes" id="UP000196027"/>
    </source>
</evidence>
<dbReference type="PANTHER" id="PTHR43861">
    <property type="entry name" value="TRANS-ACONITATE 2-METHYLTRANSFERASE-RELATED"/>
    <property type="match status" value="1"/>
</dbReference>
<dbReference type="PROSITE" id="PS50987">
    <property type="entry name" value="HTH_ARSR_2"/>
    <property type="match status" value="1"/>
</dbReference>
<dbReference type="GO" id="GO:0032259">
    <property type="term" value="P:methylation"/>
    <property type="evidence" value="ECO:0007669"/>
    <property type="project" value="UniProtKB-KW"/>
</dbReference>
<protein>
    <submittedName>
        <fullName evidence="3">Methyltransferase type 11</fullName>
    </submittedName>
</protein>
<dbReference type="SUPFAM" id="SSF46785">
    <property type="entry name" value="Winged helix' DNA-binding domain"/>
    <property type="match status" value="1"/>
</dbReference>
<dbReference type="CDD" id="cd02440">
    <property type="entry name" value="AdoMet_MTases"/>
    <property type="match status" value="1"/>
</dbReference>
<dbReference type="KEGG" id="ome:OLMES_1715"/>
<dbReference type="AlphaFoldDB" id="A0A1Y0I6E2"/>
<feature type="region of interest" description="Disordered" evidence="1">
    <location>
        <begin position="1"/>
        <end position="29"/>
    </location>
</feature>
<dbReference type="Proteomes" id="UP000196027">
    <property type="component" value="Chromosome"/>
</dbReference>
<dbReference type="GO" id="GO:0003700">
    <property type="term" value="F:DNA-binding transcription factor activity"/>
    <property type="evidence" value="ECO:0007669"/>
    <property type="project" value="InterPro"/>
</dbReference>
<dbReference type="SMART" id="SM00418">
    <property type="entry name" value="HTH_ARSR"/>
    <property type="match status" value="1"/>
</dbReference>
<dbReference type="InterPro" id="IPR001845">
    <property type="entry name" value="HTH_ArsR_DNA-bd_dom"/>
</dbReference>
<accession>A0A1Y0I6E2</accession>
<dbReference type="EMBL" id="CP021425">
    <property type="protein sequence ID" value="ARU55790.1"/>
    <property type="molecule type" value="Genomic_DNA"/>
</dbReference>
<dbReference type="PRINTS" id="PR00778">
    <property type="entry name" value="HTHARSR"/>
</dbReference>
<dbReference type="InterPro" id="IPR036388">
    <property type="entry name" value="WH-like_DNA-bd_sf"/>
</dbReference>